<dbReference type="SUPFAM" id="SSF52540">
    <property type="entry name" value="P-loop containing nucleoside triphosphate hydrolases"/>
    <property type="match status" value="1"/>
</dbReference>
<accession>A0AA49GL24</accession>
<evidence type="ECO:0000313" key="1">
    <source>
        <dbReference type="EMBL" id="WKN36845.1"/>
    </source>
</evidence>
<dbReference type="EMBL" id="CP120682">
    <property type="protein sequence ID" value="WKN36845.1"/>
    <property type="molecule type" value="Genomic_DNA"/>
</dbReference>
<evidence type="ECO:0008006" key="2">
    <source>
        <dbReference type="Google" id="ProtNLM"/>
    </source>
</evidence>
<dbReference type="InterPro" id="IPR027417">
    <property type="entry name" value="P-loop_NTPase"/>
</dbReference>
<protein>
    <recommendedName>
        <fullName evidence="2">Sulfotransferase</fullName>
    </recommendedName>
</protein>
<dbReference type="Gene3D" id="3.40.50.300">
    <property type="entry name" value="P-loop containing nucleotide triphosphate hydrolases"/>
    <property type="match status" value="1"/>
</dbReference>
<sequence>MTLPAHVIILGCGRSGTSIFGELFDHLSTYHYLSEPPFEALLSLNYAQPTAIKVPKESKGFPPDTGLSFPLSMLLSTIPQPRHFFWQVRHPLDTICSLKVGISRNWGHHPQPPDWKDWVHRPLIEQCAHHWNYINTIGFSAVAEQVVVTRFEDMLANSYQFAAGIAQQVSLNEKENASEILAWAERVQNRNNEKFVEAETSRAYSTTDHSIKVGRWKENLSDEEISLARPIIEETARRFGYTMFD</sequence>
<proteinExistence type="predicted"/>
<name>A0AA49GL24_9BACT</name>
<reference evidence="1" key="2">
    <citation type="journal article" date="2024" name="Antonie Van Leeuwenhoek">
        <title>Roseihalotalea indica gen. nov., sp. nov., a halophilic Bacteroidetes from mesopelagic Southwest Indian Ocean with higher carbohydrate metabolic potential.</title>
        <authorList>
            <person name="Chen B."/>
            <person name="Zhang M."/>
            <person name="Lin D."/>
            <person name="Ye J."/>
            <person name="Tang K."/>
        </authorList>
    </citation>
    <scope>NUCLEOTIDE SEQUENCE</scope>
    <source>
        <strain evidence="1">TK19036</strain>
    </source>
</reference>
<organism evidence="1">
    <name type="scientific">Roseihalotalea indica</name>
    <dbReference type="NCBI Taxonomy" id="2867963"/>
    <lineage>
        <taxon>Bacteria</taxon>
        <taxon>Pseudomonadati</taxon>
        <taxon>Bacteroidota</taxon>
        <taxon>Cytophagia</taxon>
        <taxon>Cytophagales</taxon>
        <taxon>Catalimonadaceae</taxon>
        <taxon>Roseihalotalea</taxon>
    </lineage>
</organism>
<dbReference type="AlphaFoldDB" id="A0AA49GL24"/>
<reference evidence="1" key="1">
    <citation type="journal article" date="2023" name="Comput. Struct. Biotechnol. J.">
        <title>Discovery of a novel marine Bacteroidetes with a rich repertoire of carbohydrate-active enzymes.</title>
        <authorList>
            <person name="Chen B."/>
            <person name="Liu G."/>
            <person name="Chen Q."/>
            <person name="Wang H."/>
            <person name="Liu L."/>
            <person name="Tang K."/>
        </authorList>
    </citation>
    <scope>NUCLEOTIDE SEQUENCE</scope>
    <source>
        <strain evidence="1">TK19036</strain>
    </source>
</reference>
<gene>
    <name evidence="1" type="ORF">K4G66_31250</name>
</gene>